<sequence length="278" mass="28876">MPDAEAGAHIAGATVQGPARAGSLLVVVTVKESHPAGLDRFLQALSTPTSPTYHHYLSAAQFDAEFGGPTSAYRGLTRFFQSYGVARMTTYADRLTLTFEATPAQLQQIFHVSIVRFRLGDQSYVAALGAPRLPASLAGSVAAVEGLSTYSALQIHPAGLGSVSRVAPPLSSGTVRSASGYLPPANVGGVQLEYAPDFQIAYDEPSLFNASGYPSSAVIATILWAGTNTSGTAVGPFDPSDVYAFYNETLPAGEPHPHLYGVPLNGAAAPGVSASYDQ</sequence>
<dbReference type="SUPFAM" id="SSF54897">
    <property type="entry name" value="Protease propeptides/inhibitors"/>
    <property type="match status" value="1"/>
</dbReference>
<reference evidence="2" key="2">
    <citation type="journal article" date="2014" name="ISME J.">
        <title>Microbial stratification in low pH oxic and suboxic macroscopic growths along an acid mine drainage.</title>
        <authorList>
            <person name="Mendez-Garcia C."/>
            <person name="Mesa V."/>
            <person name="Sprenger R.R."/>
            <person name="Richter M."/>
            <person name="Diez M.S."/>
            <person name="Solano J."/>
            <person name="Bargiela R."/>
            <person name="Golyshina O.V."/>
            <person name="Manteca A."/>
            <person name="Ramos J.L."/>
            <person name="Gallego J.R."/>
            <person name="Llorente I."/>
            <person name="Martins Dos Santos V.A."/>
            <person name="Jensen O.N."/>
            <person name="Pelaez A.I."/>
            <person name="Sanchez J."/>
            <person name="Ferrer M."/>
        </authorList>
    </citation>
    <scope>NUCLEOTIDE SEQUENCE</scope>
</reference>
<dbReference type="Pfam" id="PF09286">
    <property type="entry name" value="Pro-kuma_activ"/>
    <property type="match status" value="1"/>
</dbReference>
<comment type="caution">
    <text evidence="2">The sequence shown here is derived from an EMBL/GenBank/DDBJ whole genome shotgun (WGS) entry which is preliminary data.</text>
</comment>
<accession>T1B6M6</accession>
<evidence type="ECO:0000259" key="1">
    <source>
        <dbReference type="SMART" id="SM00944"/>
    </source>
</evidence>
<gene>
    <name evidence="2" type="ORF">B2A_07496</name>
</gene>
<name>T1B6M6_9ZZZZ</name>
<protein>
    <submittedName>
        <fullName evidence="2">Peptidase S53, propeptide domain protein</fullName>
    </submittedName>
</protein>
<dbReference type="InterPro" id="IPR015366">
    <property type="entry name" value="S53_propep"/>
</dbReference>
<organism evidence="2">
    <name type="scientific">mine drainage metagenome</name>
    <dbReference type="NCBI Taxonomy" id="410659"/>
    <lineage>
        <taxon>unclassified sequences</taxon>
        <taxon>metagenomes</taxon>
        <taxon>ecological metagenomes</taxon>
    </lineage>
</organism>
<feature type="non-terminal residue" evidence="2">
    <location>
        <position position="278"/>
    </location>
</feature>
<dbReference type="EMBL" id="AUZZ01005368">
    <property type="protein sequence ID" value="EQD49880.1"/>
    <property type="molecule type" value="Genomic_DNA"/>
</dbReference>
<dbReference type="CDD" id="cd11377">
    <property type="entry name" value="Pro-peptidase_S53"/>
    <property type="match status" value="1"/>
</dbReference>
<dbReference type="SMART" id="SM00944">
    <property type="entry name" value="Pro-kuma_activ"/>
    <property type="match status" value="1"/>
</dbReference>
<dbReference type="AlphaFoldDB" id="T1B6M6"/>
<proteinExistence type="predicted"/>
<feature type="domain" description="Peptidase S53 activation" evidence="1">
    <location>
        <begin position="10"/>
        <end position="150"/>
    </location>
</feature>
<dbReference type="GO" id="GO:0008236">
    <property type="term" value="F:serine-type peptidase activity"/>
    <property type="evidence" value="ECO:0007669"/>
    <property type="project" value="InterPro"/>
</dbReference>
<reference evidence="2" key="1">
    <citation type="submission" date="2013-08" db="EMBL/GenBank/DDBJ databases">
        <authorList>
            <person name="Mendez C."/>
            <person name="Richter M."/>
            <person name="Ferrer M."/>
            <person name="Sanchez J."/>
        </authorList>
    </citation>
    <scope>NUCLEOTIDE SEQUENCE</scope>
</reference>
<evidence type="ECO:0000313" key="2">
    <source>
        <dbReference type="EMBL" id="EQD49880.1"/>
    </source>
</evidence>